<name>A0A1M6UCL6_9BACT</name>
<keyword evidence="2" id="KW-0732">Signal</keyword>
<feature type="compositionally biased region" description="Gly residues" evidence="1">
    <location>
        <begin position="175"/>
        <end position="188"/>
    </location>
</feature>
<evidence type="ECO:0000256" key="2">
    <source>
        <dbReference type="SAM" id="SignalP"/>
    </source>
</evidence>
<feature type="region of interest" description="Disordered" evidence="1">
    <location>
        <begin position="149"/>
        <end position="198"/>
    </location>
</feature>
<reference evidence="4" key="1">
    <citation type="submission" date="2016-11" db="EMBL/GenBank/DDBJ databases">
        <authorList>
            <person name="Varghese N."/>
            <person name="Submissions S."/>
        </authorList>
    </citation>
    <scope>NUCLEOTIDE SEQUENCE [LARGE SCALE GENOMIC DNA]</scope>
    <source>
        <strain evidence="4">DSM 16219</strain>
    </source>
</reference>
<evidence type="ECO:0000313" key="4">
    <source>
        <dbReference type="Proteomes" id="UP000183994"/>
    </source>
</evidence>
<keyword evidence="4" id="KW-1185">Reference proteome</keyword>
<dbReference type="Proteomes" id="UP000183994">
    <property type="component" value="Unassembled WGS sequence"/>
</dbReference>
<organism evidence="3 4">
    <name type="scientific">Desulfatibacillum alkenivorans DSM 16219</name>
    <dbReference type="NCBI Taxonomy" id="1121393"/>
    <lineage>
        <taxon>Bacteria</taxon>
        <taxon>Pseudomonadati</taxon>
        <taxon>Thermodesulfobacteriota</taxon>
        <taxon>Desulfobacteria</taxon>
        <taxon>Desulfobacterales</taxon>
        <taxon>Desulfatibacillaceae</taxon>
        <taxon>Desulfatibacillum</taxon>
    </lineage>
</organism>
<dbReference type="OrthoDB" id="10012561at2"/>
<accession>A0A1M6UCL6</accession>
<protein>
    <submittedName>
        <fullName evidence="3">Uncharacterized protein</fullName>
    </submittedName>
</protein>
<feature type="signal peptide" evidence="2">
    <location>
        <begin position="1"/>
        <end position="33"/>
    </location>
</feature>
<evidence type="ECO:0000313" key="3">
    <source>
        <dbReference type="EMBL" id="SHK66995.1"/>
    </source>
</evidence>
<dbReference type="AlphaFoldDB" id="A0A1M6UCL6"/>
<dbReference type="RefSeq" id="WP_073477904.1">
    <property type="nucleotide sequence ID" value="NZ_FQZU01000030.1"/>
</dbReference>
<gene>
    <name evidence="3" type="ORF">SAMN02745216_03866</name>
</gene>
<evidence type="ECO:0000256" key="1">
    <source>
        <dbReference type="SAM" id="MobiDB-lite"/>
    </source>
</evidence>
<feature type="chain" id="PRO_5012793838" evidence="2">
    <location>
        <begin position="34"/>
        <end position="198"/>
    </location>
</feature>
<feature type="compositionally biased region" description="Low complexity" evidence="1">
    <location>
        <begin position="157"/>
        <end position="174"/>
    </location>
</feature>
<sequence>MKGVIKLRLAKTGPAMALLMAVAAFLVCTNAYAAGNVDALVAGSFNSVKAAQESGDPIDLENAMTEAENALNALADAVEGAAPDELQALLNAYVVMQNVVADIASAADAIGAESIKSRAAAAQTSLSTPMDALITAGADLSAAQDQALAYQPPSAPSTPAAAAAAGPASLAPGTVAGGGGGGGGGGTGINDTNPASPI</sequence>
<feature type="compositionally biased region" description="Polar residues" evidence="1">
    <location>
        <begin position="189"/>
        <end position="198"/>
    </location>
</feature>
<dbReference type="STRING" id="1121393.SAMN02745216_03866"/>
<proteinExistence type="predicted"/>
<dbReference type="EMBL" id="FQZU01000030">
    <property type="protein sequence ID" value="SHK66995.1"/>
    <property type="molecule type" value="Genomic_DNA"/>
</dbReference>